<dbReference type="GO" id="GO:0006979">
    <property type="term" value="P:response to oxidative stress"/>
    <property type="evidence" value="ECO:0007669"/>
    <property type="project" value="InterPro"/>
</dbReference>
<reference evidence="6 7" key="1">
    <citation type="submission" date="2014-11" db="EMBL/GenBank/DDBJ databases">
        <authorList>
            <person name="Zhu J."/>
            <person name="Qi W."/>
            <person name="Song R."/>
        </authorList>
    </citation>
    <scope>NUCLEOTIDE SEQUENCE [LARGE SCALE GENOMIC DNA]</scope>
</reference>
<dbReference type="STRING" id="1169540.A0A0G4G6L6"/>
<keyword evidence="7" id="KW-1185">Reference proteome</keyword>
<sequence>MALLLVLTAAAFSYVVEGYRPHPLSSLPSSHRGRPDPSAERRRHLQDALISTTALIGIGALGLEDSQALAAGTARSVADIDVALEGKMHKFREYLGPKLTLVANTASYCALTDGNNKGLVSLYERYHDKGLNIVAVPSNEFAYQDPDESATIRKNMCGLYGVEFPILDKQRVQVGPQQDPLFATLTSADGMTGRIEWNYAKFLLDADGVPIRRYKPGVYPMDSPLQDDIDAYLTKGTLPPKRPRSLNDF</sequence>
<dbReference type="AlphaFoldDB" id="A0A0G4G6L6"/>
<evidence type="ECO:0000256" key="2">
    <source>
        <dbReference type="ARBA" id="ARBA00022559"/>
    </source>
</evidence>
<dbReference type="PANTHER" id="PTHR11592:SF78">
    <property type="entry name" value="GLUTATHIONE PEROXIDASE"/>
    <property type="match status" value="1"/>
</dbReference>
<protein>
    <recommendedName>
        <fullName evidence="4">Glutathione peroxidase</fullName>
    </recommendedName>
</protein>
<keyword evidence="5" id="KW-0732">Signal</keyword>
<evidence type="ECO:0000256" key="5">
    <source>
        <dbReference type="SAM" id="SignalP"/>
    </source>
</evidence>
<dbReference type="EMBL" id="CDMY01000575">
    <property type="protein sequence ID" value="CEM23997.1"/>
    <property type="molecule type" value="Genomic_DNA"/>
</dbReference>
<proteinExistence type="inferred from homology"/>
<organism evidence="6 7">
    <name type="scientific">Vitrella brassicaformis (strain CCMP3155)</name>
    <dbReference type="NCBI Taxonomy" id="1169540"/>
    <lineage>
        <taxon>Eukaryota</taxon>
        <taxon>Sar</taxon>
        <taxon>Alveolata</taxon>
        <taxon>Colpodellida</taxon>
        <taxon>Vitrellaceae</taxon>
        <taxon>Vitrella</taxon>
    </lineage>
</organism>
<dbReference type="Pfam" id="PF00255">
    <property type="entry name" value="GSHPx"/>
    <property type="match status" value="1"/>
</dbReference>
<dbReference type="OrthoDB" id="446890at2759"/>
<keyword evidence="2 4" id="KW-0575">Peroxidase</keyword>
<evidence type="ECO:0000256" key="1">
    <source>
        <dbReference type="ARBA" id="ARBA00006926"/>
    </source>
</evidence>
<feature type="signal peptide" evidence="5">
    <location>
        <begin position="1"/>
        <end position="18"/>
    </location>
</feature>
<dbReference type="GO" id="GO:0004601">
    <property type="term" value="F:peroxidase activity"/>
    <property type="evidence" value="ECO:0007669"/>
    <property type="project" value="UniProtKB-KW"/>
</dbReference>
<dbReference type="InterPro" id="IPR036249">
    <property type="entry name" value="Thioredoxin-like_sf"/>
</dbReference>
<evidence type="ECO:0000256" key="3">
    <source>
        <dbReference type="ARBA" id="ARBA00023002"/>
    </source>
</evidence>
<dbReference type="PhylomeDB" id="A0A0G4G6L6"/>
<keyword evidence="3 4" id="KW-0560">Oxidoreductase</keyword>
<dbReference type="InParanoid" id="A0A0G4G6L6"/>
<name>A0A0G4G6L6_VITBC</name>
<feature type="chain" id="PRO_5005190263" description="Glutathione peroxidase" evidence="5">
    <location>
        <begin position="19"/>
        <end position="249"/>
    </location>
</feature>
<dbReference type="VEuPathDB" id="CryptoDB:Vbra_22676"/>
<accession>A0A0G4G6L6</accession>
<dbReference type="Gene3D" id="3.40.30.10">
    <property type="entry name" value="Glutaredoxin"/>
    <property type="match status" value="1"/>
</dbReference>
<evidence type="ECO:0000313" key="6">
    <source>
        <dbReference type="EMBL" id="CEM23997.1"/>
    </source>
</evidence>
<dbReference type="InterPro" id="IPR000889">
    <property type="entry name" value="Glutathione_peroxidase"/>
</dbReference>
<evidence type="ECO:0000256" key="4">
    <source>
        <dbReference type="RuleBase" id="RU000499"/>
    </source>
</evidence>
<comment type="similarity">
    <text evidence="1 4">Belongs to the glutathione peroxidase family.</text>
</comment>
<dbReference type="PRINTS" id="PR01011">
    <property type="entry name" value="GLUTPROXDASE"/>
</dbReference>
<evidence type="ECO:0000313" key="7">
    <source>
        <dbReference type="Proteomes" id="UP000041254"/>
    </source>
</evidence>
<dbReference type="PANTHER" id="PTHR11592">
    <property type="entry name" value="GLUTATHIONE PEROXIDASE"/>
    <property type="match status" value="1"/>
</dbReference>
<dbReference type="SUPFAM" id="SSF52833">
    <property type="entry name" value="Thioredoxin-like"/>
    <property type="match status" value="1"/>
</dbReference>
<gene>
    <name evidence="6" type="ORF">Vbra_22676</name>
</gene>
<dbReference type="Proteomes" id="UP000041254">
    <property type="component" value="Unassembled WGS sequence"/>
</dbReference>
<dbReference type="PROSITE" id="PS51355">
    <property type="entry name" value="GLUTATHIONE_PEROXID_3"/>
    <property type="match status" value="1"/>
</dbReference>